<keyword evidence="3" id="KW-0269">Exonuclease</keyword>
<dbReference type="GO" id="GO:0051539">
    <property type="term" value="F:4 iron, 4 sulfur cluster binding"/>
    <property type="evidence" value="ECO:0007669"/>
    <property type="project" value="UniProtKB-KW"/>
</dbReference>
<evidence type="ECO:0000259" key="2">
    <source>
        <dbReference type="Pfam" id="PF03104"/>
    </source>
</evidence>
<dbReference type="InterPro" id="IPR006133">
    <property type="entry name" value="DNA-dir_DNA_pol_B_exonuc"/>
</dbReference>
<dbReference type="InterPro" id="IPR029703">
    <property type="entry name" value="POL2"/>
</dbReference>
<keyword evidence="1" id="KW-0235">DNA replication</keyword>
<comment type="catalytic activity">
    <reaction evidence="1">
        <text>DNA(n) + a 2'-deoxyribonucleoside 5'-triphosphate = DNA(n+1) + diphosphate</text>
        <dbReference type="Rhea" id="RHEA:22508"/>
        <dbReference type="Rhea" id="RHEA-COMP:17339"/>
        <dbReference type="Rhea" id="RHEA-COMP:17340"/>
        <dbReference type="ChEBI" id="CHEBI:33019"/>
        <dbReference type="ChEBI" id="CHEBI:61560"/>
        <dbReference type="ChEBI" id="CHEBI:173112"/>
        <dbReference type="EC" id="2.7.7.7"/>
    </reaction>
</comment>
<evidence type="ECO:0000313" key="3">
    <source>
        <dbReference type="EMBL" id="KAK6926635.1"/>
    </source>
</evidence>
<dbReference type="Pfam" id="PF03104">
    <property type="entry name" value="DNA_pol_B_exo1"/>
    <property type="match status" value="1"/>
</dbReference>
<feature type="domain" description="DNA-directed DNA polymerase family B exonuclease" evidence="2">
    <location>
        <begin position="99"/>
        <end position="251"/>
    </location>
</feature>
<dbReference type="GO" id="GO:0003677">
    <property type="term" value="F:DNA binding"/>
    <property type="evidence" value="ECO:0007669"/>
    <property type="project" value="UniProtKB-KW"/>
</dbReference>
<dbReference type="Gene3D" id="3.30.420.10">
    <property type="entry name" value="Ribonuclease H-like superfamily/Ribonuclease H"/>
    <property type="match status" value="1"/>
</dbReference>
<keyword evidence="1 3" id="KW-0239">DNA-directed DNA polymerase</keyword>
<dbReference type="GO" id="GO:0006272">
    <property type="term" value="P:leading strand elongation"/>
    <property type="evidence" value="ECO:0007669"/>
    <property type="project" value="TreeGrafter"/>
</dbReference>
<evidence type="ECO:0000256" key="1">
    <source>
        <dbReference type="RuleBase" id="RU365029"/>
    </source>
</evidence>
<comment type="function">
    <text evidence="1">DNA polymerase II participates in chromosomal DNA replication.</text>
</comment>
<dbReference type="PANTHER" id="PTHR10670:SF0">
    <property type="entry name" value="DNA POLYMERASE EPSILON CATALYTIC SUBUNIT A"/>
    <property type="match status" value="1"/>
</dbReference>
<gene>
    <name evidence="3" type="ORF">RJ641_008354</name>
</gene>
<organism evidence="3 4">
    <name type="scientific">Dillenia turbinata</name>
    <dbReference type="NCBI Taxonomy" id="194707"/>
    <lineage>
        <taxon>Eukaryota</taxon>
        <taxon>Viridiplantae</taxon>
        <taxon>Streptophyta</taxon>
        <taxon>Embryophyta</taxon>
        <taxon>Tracheophyta</taxon>
        <taxon>Spermatophyta</taxon>
        <taxon>Magnoliopsida</taxon>
        <taxon>eudicotyledons</taxon>
        <taxon>Gunneridae</taxon>
        <taxon>Pentapetalae</taxon>
        <taxon>Dilleniales</taxon>
        <taxon>Dilleniaceae</taxon>
        <taxon>Dillenia</taxon>
    </lineage>
</organism>
<dbReference type="Proteomes" id="UP001370490">
    <property type="component" value="Unassembled WGS sequence"/>
</dbReference>
<keyword evidence="4" id="KW-1185">Reference proteome</keyword>
<dbReference type="GO" id="GO:0008310">
    <property type="term" value="F:single-stranded DNA 3'-5' DNA exonuclease activity"/>
    <property type="evidence" value="ECO:0007669"/>
    <property type="project" value="TreeGrafter"/>
</dbReference>
<proteinExistence type="inferred from homology"/>
<keyword evidence="1" id="KW-0238">DNA-binding</keyword>
<keyword evidence="1" id="KW-0862">Zinc</keyword>
<dbReference type="InterPro" id="IPR036397">
    <property type="entry name" value="RNaseH_sf"/>
</dbReference>
<keyword evidence="1" id="KW-0411">Iron-sulfur</keyword>
<dbReference type="EC" id="2.7.7.7" evidence="1"/>
<dbReference type="GO" id="GO:0045004">
    <property type="term" value="P:DNA replication proofreading"/>
    <property type="evidence" value="ECO:0007669"/>
    <property type="project" value="TreeGrafter"/>
</dbReference>
<protein>
    <recommendedName>
        <fullName evidence="1">DNA polymerase epsilon catalytic subunit</fullName>
        <ecNumber evidence="1">2.7.7.7</ecNumber>
    </recommendedName>
</protein>
<name>A0AAN8V346_9MAGN</name>
<keyword evidence="1" id="KW-0863">Zinc-finger</keyword>
<keyword evidence="1" id="KW-0539">Nucleus</keyword>
<comment type="caution">
    <text evidence="3">The sequence shown here is derived from an EMBL/GenBank/DDBJ whole genome shotgun (WGS) entry which is preliminary data.</text>
</comment>
<keyword evidence="3" id="KW-0540">Nuclease</keyword>
<dbReference type="EMBL" id="JBAMMX010000015">
    <property type="protein sequence ID" value="KAK6926635.1"/>
    <property type="molecule type" value="Genomic_DNA"/>
</dbReference>
<reference evidence="3 4" key="1">
    <citation type="submission" date="2023-12" db="EMBL/GenBank/DDBJ databases">
        <title>A high-quality genome assembly for Dillenia turbinata (Dilleniales).</title>
        <authorList>
            <person name="Chanderbali A."/>
        </authorList>
    </citation>
    <scope>NUCLEOTIDE SEQUENCE [LARGE SCALE GENOMIC DNA]</scope>
    <source>
        <strain evidence="3">LSX21</strain>
        <tissue evidence="3">Leaf</tissue>
    </source>
</reference>
<accession>A0AAN8V346</accession>
<keyword evidence="3" id="KW-0378">Hydrolase</keyword>
<dbReference type="InterPro" id="IPR012337">
    <property type="entry name" value="RNaseH-like_sf"/>
</dbReference>
<keyword evidence="1" id="KW-0004">4Fe-4S</keyword>
<dbReference type="GO" id="GO:0008270">
    <property type="term" value="F:zinc ion binding"/>
    <property type="evidence" value="ECO:0007669"/>
    <property type="project" value="UniProtKB-KW"/>
</dbReference>
<dbReference type="GO" id="GO:0008622">
    <property type="term" value="C:epsilon DNA polymerase complex"/>
    <property type="evidence" value="ECO:0007669"/>
    <property type="project" value="InterPro"/>
</dbReference>
<comment type="cofactor">
    <cofactor evidence="1">
        <name>[4Fe-4S] cluster</name>
        <dbReference type="ChEBI" id="CHEBI:49883"/>
    </cofactor>
</comment>
<keyword evidence="1" id="KW-0408">Iron</keyword>
<comment type="subcellular location">
    <subcellularLocation>
        <location evidence="1">Nucleus</location>
    </subcellularLocation>
</comment>
<dbReference type="AlphaFoldDB" id="A0AAN8V346"/>
<dbReference type="PANTHER" id="PTHR10670">
    <property type="entry name" value="DNA POLYMERASE EPSILON CATALYTIC SUBUNIT A"/>
    <property type="match status" value="1"/>
</dbReference>
<dbReference type="GO" id="GO:0003887">
    <property type="term" value="F:DNA-directed DNA polymerase activity"/>
    <property type="evidence" value="ECO:0007669"/>
    <property type="project" value="UniProtKB-KW"/>
</dbReference>
<dbReference type="GO" id="GO:0006287">
    <property type="term" value="P:base-excision repair, gap-filling"/>
    <property type="evidence" value="ECO:0007669"/>
    <property type="project" value="TreeGrafter"/>
</dbReference>
<keyword evidence="1" id="KW-0808">Transferase</keyword>
<comment type="similarity">
    <text evidence="1">Belongs to the DNA polymerase type-B family.</text>
</comment>
<keyword evidence="1" id="KW-0479">Metal-binding</keyword>
<keyword evidence="1" id="KW-0548">Nucleotidyltransferase</keyword>
<sequence>MHLGFLLSCPRSNLDPSFSVSHVYPRRFINSESYTCAVVTRSYLKISFDRVQQLMNVKYDLLQVVERNQAKLDAAEAYEPMLAGNRQPSMIPAYFHVNNEIKIFVDCITDLHVRCGQWYDVSVSSDGIMLEKRSDLLRHAEVHVCEFDIETFKLPLKFPDSEYDMGMMISYMVDGQGYLIIIRECAEEDIEDLECTPKPEFEGYFKVQNMRNEEELLRHWFAYMQEVKPGMYVTYNGNFFDWPFVESRAAHQGITMRDVPSPHFLYPALNYWVT</sequence>
<dbReference type="GO" id="GO:0000278">
    <property type="term" value="P:mitotic cell cycle"/>
    <property type="evidence" value="ECO:0007669"/>
    <property type="project" value="TreeGrafter"/>
</dbReference>
<evidence type="ECO:0000313" key="4">
    <source>
        <dbReference type="Proteomes" id="UP001370490"/>
    </source>
</evidence>
<dbReference type="SUPFAM" id="SSF53098">
    <property type="entry name" value="Ribonuclease H-like"/>
    <property type="match status" value="1"/>
</dbReference>
<dbReference type="GO" id="GO:0006297">
    <property type="term" value="P:nucleotide-excision repair, DNA gap filling"/>
    <property type="evidence" value="ECO:0007669"/>
    <property type="project" value="TreeGrafter"/>
</dbReference>